<evidence type="ECO:0000256" key="3">
    <source>
        <dbReference type="ARBA" id="ARBA00022578"/>
    </source>
</evidence>
<proteinExistence type="inferred from homology"/>
<dbReference type="Proteomes" id="UP000215559">
    <property type="component" value="Unassembled WGS sequence"/>
</dbReference>
<evidence type="ECO:0000256" key="1">
    <source>
        <dbReference type="ARBA" id="ARBA00002190"/>
    </source>
</evidence>
<organism evidence="7 8">
    <name type="scientific">candidate division WOR-3 bacterium JGI_Cruoil_03_51_56</name>
    <dbReference type="NCBI Taxonomy" id="1973747"/>
    <lineage>
        <taxon>Bacteria</taxon>
        <taxon>Bacteria division WOR-3</taxon>
    </lineage>
</organism>
<comment type="caution">
    <text evidence="7">The sequence shown here is derived from an EMBL/GenBank/DDBJ whole genome shotgun (WGS) entry which is preliminary data.</text>
</comment>
<comment type="function">
    <text evidence="1 6">Required for the transposition of the insertion element.</text>
</comment>
<evidence type="ECO:0000256" key="2">
    <source>
        <dbReference type="ARBA" id="ARBA00010961"/>
    </source>
</evidence>
<evidence type="ECO:0000256" key="4">
    <source>
        <dbReference type="ARBA" id="ARBA00023125"/>
    </source>
</evidence>
<dbReference type="Pfam" id="PF00872">
    <property type="entry name" value="Transposase_mut"/>
    <property type="match status" value="1"/>
</dbReference>
<comment type="similarity">
    <text evidence="2 6">Belongs to the transposase mutator family.</text>
</comment>
<evidence type="ECO:0000256" key="5">
    <source>
        <dbReference type="ARBA" id="ARBA00023172"/>
    </source>
</evidence>
<name>A0A235BSG7_UNCW3</name>
<evidence type="ECO:0000256" key="6">
    <source>
        <dbReference type="RuleBase" id="RU365089"/>
    </source>
</evidence>
<protein>
    <recommendedName>
        <fullName evidence="6">Mutator family transposase</fullName>
    </recommendedName>
</protein>
<keyword evidence="6" id="KW-0814">Transposable element</keyword>
<keyword evidence="5 6" id="KW-0233">DNA recombination</keyword>
<dbReference type="AlphaFoldDB" id="A0A235BSG7"/>
<accession>A0A235BSG7</accession>
<dbReference type="GO" id="GO:0004803">
    <property type="term" value="F:transposase activity"/>
    <property type="evidence" value="ECO:0007669"/>
    <property type="project" value="UniProtKB-UniRule"/>
</dbReference>
<gene>
    <name evidence="7" type="ORF">CH330_05665</name>
</gene>
<dbReference type="GO" id="GO:0003677">
    <property type="term" value="F:DNA binding"/>
    <property type="evidence" value="ECO:0007669"/>
    <property type="project" value="UniProtKB-UniRule"/>
</dbReference>
<reference evidence="7 8" key="1">
    <citation type="submission" date="2017-07" db="EMBL/GenBank/DDBJ databases">
        <title>Recovery of genomes from metagenomes via a dereplication, aggregation, and scoring strategy.</title>
        <authorList>
            <person name="Sieber C.M."/>
            <person name="Probst A.J."/>
            <person name="Sharrar A."/>
            <person name="Thomas B.C."/>
            <person name="Hess M."/>
            <person name="Tringe S.G."/>
            <person name="Banfield J.F."/>
        </authorList>
    </citation>
    <scope>NUCLEOTIDE SEQUENCE [LARGE SCALE GENOMIC DNA]</scope>
    <source>
        <strain evidence="7">JGI_Cruoil_03_51_56</strain>
    </source>
</reference>
<keyword evidence="3 6" id="KW-0815">Transposition</keyword>
<evidence type="ECO:0000313" key="8">
    <source>
        <dbReference type="Proteomes" id="UP000215559"/>
    </source>
</evidence>
<dbReference type="GO" id="GO:0006313">
    <property type="term" value="P:DNA transposition"/>
    <property type="evidence" value="ECO:0007669"/>
    <property type="project" value="UniProtKB-UniRule"/>
</dbReference>
<dbReference type="InterPro" id="IPR001207">
    <property type="entry name" value="Transposase_mutator"/>
</dbReference>
<dbReference type="PANTHER" id="PTHR33217">
    <property type="entry name" value="TRANSPOSASE FOR INSERTION SEQUENCE ELEMENT IS1081"/>
    <property type="match status" value="1"/>
</dbReference>
<sequence>MYFADKCRAYPAAVECLLKNQQELLVYYAFPKEHWRYIRTSNPIESPFSAVRSRLQKAKRIVQYWSALGLVHQLMLLRQRRWHRLEAPELVAEVISGAKRRNGIKVKEAEREV</sequence>
<dbReference type="EMBL" id="NOZP01000102">
    <property type="protein sequence ID" value="OYD15440.1"/>
    <property type="molecule type" value="Genomic_DNA"/>
</dbReference>
<keyword evidence="4 6" id="KW-0238">DNA-binding</keyword>
<evidence type="ECO:0000313" key="7">
    <source>
        <dbReference type="EMBL" id="OYD15440.1"/>
    </source>
</evidence>
<dbReference type="PANTHER" id="PTHR33217:SF9">
    <property type="entry name" value="MUTATOR FAMILY TRANSPOSASE"/>
    <property type="match status" value="1"/>
</dbReference>